<evidence type="ECO:0000313" key="7">
    <source>
        <dbReference type="EnsemblPlants" id="AUR62004135-RA:cds"/>
    </source>
</evidence>
<organism evidence="7 8">
    <name type="scientific">Chenopodium quinoa</name>
    <name type="common">Quinoa</name>
    <dbReference type="NCBI Taxonomy" id="63459"/>
    <lineage>
        <taxon>Eukaryota</taxon>
        <taxon>Viridiplantae</taxon>
        <taxon>Streptophyta</taxon>
        <taxon>Embryophyta</taxon>
        <taxon>Tracheophyta</taxon>
        <taxon>Spermatophyta</taxon>
        <taxon>Magnoliopsida</taxon>
        <taxon>eudicotyledons</taxon>
        <taxon>Gunneridae</taxon>
        <taxon>Pentapetalae</taxon>
        <taxon>Caryophyllales</taxon>
        <taxon>Chenopodiaceae</taxon>
        <taxon>Chenopodioideae</taxon>
        <taxon>Atripliceae</taxon>
        <taxon>Chenopodium</taxon>
    </lineage>
</organism>
<evidence type="ECO:0000256" key="4">
    <source>
        <dbReference type="RuleBase" id="RU003633"/>
    </source>
</evidence>
<dbReference type="InterPro" id="IPR016039">
    <property type="entry name" value="Thiolase-like"/>
</dbReference>
<keyword evidence="8" id="KW-1185">Reference proteome</keyword>
<evidence type="ECO:0000256" key="3">
    <source>
        <dbReference type="PIRSR" id="PIRSR000451-1"/>
    </source>
</evidence>
<dbReference type="InterPro" id="IPR001099">
    <property type="entry name" value="Chalcone/stilbene_synt_N"/>
</dbReference>
<dbReference type="GO" id="GO:0030639">
    <property type="term" value="P:polyketide biosynthetic process"/>
    <property type="evidence" value="ECO:0007669"/>
    <property type="project" value="TreeGrafter"/>
</dbReference>
<feature type="active site" description="Acyl-thioester intermediate" evidence="3">
    <location>
        <position position="167"/>
    </location>
</feature>
<dbReference type="PANTHER" id="PTHR11877">
    <property type="entry name" value="HYDROXYMETHYLGLUTARYL-COA SYNTHASE"/>
    <property type="match status" value="1"/>
</dbReference>
<accession>A0A803KYM6</accession>
<reference evidence="7" key="1">
    <citation type="journal article" date="2017" name="Nature">
        <title>The genome of Chenopodium quinoa.</title>
        <authorList>
            <person name="Jarvis D.E."/>
            <person name="Ho Y.S."/>
            <person name="Lightfoot D.J."/>
            <person name="Schmoeckel S.M."/>
            <person name="Li B."/>
            <person name="Borm T.J.A."/>
            <person name="Ohyanagi H."/>
            <person name="Mineta K."/>
            <person name="Michell C.T."/>
            <person name="Saber N."/>
            <person name="Kharbatia N.M."/>
            <person name="Rupper R.R."/>
            <person name="Sharp A.R."/>
            <person name="Dally N."/>
            <person name="Boughton B.A."/>
            <person name="Woo Y.H."/>
            <person name="Gao G."/>
            <person name="Schijlen E.G.W.M."/>
            <person name="Guo X."/>
            <person name="Momin A.A."/>
            <person name="Negrao S."/>
            <person name="Al-Babili S."/>
            <person name="Gehring C."/>
            <person name="Roessner U."/>
            <person name="Jung C."/>
            <person name="Murphy K."/>
            <person name="Arold S.T."/>
            <person name="Gojobori T."/>
            <person name="van der Linden C.G."/>
            <person name="van Loo E.N."/>
            <person name="Jellen E.N."/>
            <person name="Maughan P.J."/>
            <person name="Tester M."/>
        </authorList>
    </citation>
    <scope>NUCLEOTIDE SEQUENCE [LARGE SCALE GENOMIC DNA]</scope>
    <source>
        <strain evidence="7">cv. PI 614886</strain>
    </source>
</reference>
<evidence type="ECO:0000256" key="2">
    <source>
        <dbReference type="ARBA" id="ARBA00022679"/>
    </source>
</evidence>
<sequence length="386" mass="42467">MMLKTNGNGASSDRTATLGKATVLAIGKAFPKQLIPQEHLVEGYIRDTNCHDLVVKEKLERLCKTTTVKTRYTVMSKEILDSHPELATEGTPTIRQKLEIANPAVVEMALEASIACIKEWGRPAQDITHIVYVSSSEIRLPGGDLYLSAELGLRPDVGRVMLYFLGCYGGVTGLRVAKDIAENNPGSRVLLTTSETTILGFRPPNKDRPYDLVGAALFGDGAAAVVIGSNPDLSRESPFMELNYAVQQFLPGTHNVIDGCLTEEGINFKLGRDLPHKIEDNIEEFCKKLMSKEGLKDYNELFWAVHPGGPAILNRVENALKLTGDKLNCSRRALMDYGNVSSNTIFYVMEYMRDELKNKENGGEEWGLALAFGPGITFEGILLRSL</sequence>
<dbReference type="FunFam" id="3.40.47.10:FF:000014">
    <property type="entry name" value="Chalcone synthase 1"/>
    <property type="match status" value="1"/>
</dbReference>
<dbReference type="FunFam" id="3.40.47.10:FF:000025">
    <property type="entry name" value="Chalcone synthase 2"/>
    <property type="match status" value="1"/>
</dbReference>
<dbReference type="Gene3D" id="3.40.47.10">
    <property type="match status" value="2"/>
</dbReference>
<dbReference type="Pfam" id="PF02797">
    <property type="entry name" value="Chal_sti_synt_C"/>
    <property type="match status" value="1"/>
</dbReference>
<dbReference type="Pfam" id="PF00195">
    <property type="entry name" value="Chal_sti_synt_N"/>
    <property type="match status" value="1"/>
</dbReference>
<keyword evidence="2 4" id="KW-0808">Transferase</keyword>
<dbReference type="OrthoDB" id="329835at2759"/>
<dbReference type="Proteomes" id="UP000596660">
    <property type="component" value="Unplaced"/>
</dbReference>
<protein>
    <recommendedName>
        <fullName evidence="9">Chalcone synthase</fullName>
    </recommendedName>
</protein>
<feature type="domain" description="Chalcone/stilbene synthase C-terminal" evidence="6">
    <location>
        <begin position="241"/>
        <end position="386"/>
    </location>
</feature>
<dbReference type="InterPro" id="IPR011141">
    <property type="entry name" value="Polyketide_synthase_type-III"/>
</dbReference>
<keyword evidence="4" id="KW-0012">Acyltransferase</keyword>
<dbReference type="SUPFAM" id="SSF53901">
    <property type="entry name" value="Thiolase-like"/>
    <property type="match status" value="2"/>
</dbReference>
<dbReference type="GeneID" id="110714012"/>
<dbReference type="PANTHER" id="PTHR11877:SF46">
    <property type="entry name" value="TYPE III POLYKETIDE SYNTHASE A"/>
    <property type="match status" value="1"/>
</dbReference>
<gene>
    <name evidence="7" type="primary">LOC110714012</name>
</gene>
<dbReference type="SMR" id="A0A803KYM6"/>
<dbReference type="EnsemblPlants" id="AUR62004135-RA">
    <property type="protein sequence ID" value="AUR62004135-RA:cds"/>
    <property type="gene ID" value="AUR62004135"/>
</dbReference>
<evidence type="ECO:0000259" key="6">
    <source>
        <dbReference type="Pfam" id="PF02797"/>
    </source>
</evidence>
<evidence type="ECO:0000259" key="5">
    <source>
        <dbReference type="Pfam" id="PF00195"/>
    </source>
</evidence>
<dbReference type="CDD" id="cd00831">
    <property type="entry name" value="CHS_like"/>
    <property type="match status" value="1"/>
</dbReference>
<feature type="domain" description="Chalcone/stilbene synthase N-terminal" evidence="5">
    <location>
        <begin position="13"/>
        <end position="231"/>
    </location>
</feature>
<dbReference type="KEGG" id="cqi:110714012"/>
<comment type="similarity">
    <text evidence="1 4">Belongs to the thiolase-like superfamily. Chalcone/stilbene synthases family.</text>
</comment>
<evidence type="ECO:0000313" key="8">
    <source>
        <dbReference type="Proteomes" id="UP000596660"/>
    </source>
</evidence>
<evidence type="ECO:0000256" key="1">
    <source>
        <dbReference type="ARBA" id="ARBA00005531"/>
    </source>
</evidence>
<dbReference type="Gramene" id="AUR62004135-RA">
    <property type="protein sequence ID" value="AUR62004135-RA:cds"/>
    <property type="gene ID" value="AUR62004135"/>
</dbReference>
<dbReference type="InterPro" id="IPR012328">
    <property type="entry name" value="Chalcone/stilbene_synt_C"/>
</dbReference>
<evidence type="ECO:0008006" key="9">
    <source>
        <dbReference type="Google" id="ProtNLM"/>
    </source>
</evidence>
<dbReference type="RefSeq" id="XP_021748160.1">
    <property type="nucleotide sequence ID" value="XM_021892468.1"/>
</dbReference>
<dbReference type="GO" id="GO:0016747">
    <property type="term" value="F:acyltransferase activity, transferring groups other than amino-acyl groups"/>
    <property type="evidence" value="ECO:0007669"/>
    <property type="project" value="InterPro"/>
</dbReference>
<proteinExistence type="inferred from homology"/>
<name>A0A803KYM6_CHEQI</name>
<dbReference type="PIRSF" id="PIRSF000451">
    <property type="entry name" value="PKS_III"/>
    <property type="match status" value="1"/>
</dbReference>
<dbReference type="AlphaFoldDB" id="A0A803KYM6"/>
<dbReference type="OMA" id="LYITHIV"/>
<reference evidence="7" key="2">
    <citation type="submission" date="2021-03" db="UniProtKB">
        <authorList>
            <consortium name="EnsemblPlants"/>
        </authorList>
    </citation>
    <scope>IDENTIFICATION</scope>
</reference>